<dbReference type="InterPro" id="IPR036034">
    <property type="entry name" value="PDZ_sf"/>
</dbReference>
<accession>A0A6A0GXA7</accession>
<evidence type="ECO:0000256" key="1">
    <source>
        <dbReference type="ARBA" id="ARBA00004236"/>
    </source>
</evidence>
<dbReference type="Proteomes" id="UP000711488">
    <property type="component" value="Unassembled WGS sequence"/>
</dbReference>
<keyword evidence="2" id="KW-0472">Membrane</keyword>
<dbReference type="InterPro" id="IPR001478">
    <property type="entry name" value="PDZ"/>
</dbReference>
<dbReference type="PROSITE" id="PS50106">
    <property type="entry name" value="PDZ"/>
    <property type="match status" value="1"/>
</dbReference>
<gene>
    <name evidence="6" type="ORF">HAZT_HAZT000460</name>
</gene>
<dbReference type="Gene3D" id="2.30.42.10">
    <property type="match status" value="1"/>
</dbReference>
<dbReference type="GO" id="GO:0016324">
    <property type="term" value="C:apical plasma membrane"/>
    <property type="evidence" value="ECO:0007669"/>
    <property type="project" value="TreeGrafter"/>
</dbReference>
<dbReference type="PANTHER" id="PTHR14191">
    <property type="entry name" value="PDZ DOMAIN CONTAINING PROTEIN"/>
    <property type="match status" value="1"/>
</dbReference>
<evidence type="ECO:0000259" key="5">
    <source>
        <dbReference type="PROSITE" id="PS50106"/>
    </source>
</evidence>
<dbReference type="SUPFAM" id="SSF50156">
    <property type="entry name" value="PDZ domain-like"/>
    <property type="match status" value="1"/>
</dbReference>
<feature type="region of interest" description="Disordered" evidence="4">
    <location>
        <begin position="190"/>
        <end position="217"/>
    </location>
</feature>
<dbReference type="InterPro" id="IPR041489">
    <property type="entry name" value="PDZ_6"/>
</dbReference>
<keyword evidence="2" id="KW-1003">Cell membrane</keyword>
<dbReference type="GO" id="GO:0072659">
    <property type="term" value="P:protein localization to plasma membrane"/>
    <property type="evidence" value="ECO:0007669"/>
    <property type="project" value="TreeGrafter"/>
</dbReference>
<dbReference type="OrthoDB" id="10070999at2759"/>
<reference evidence="6" key="2">
    <citation type="journal article" date="2018" name="Environ. Sci. Technol.">
        <title>The Toxicogenome of Hyalella azteca: A Model for Sediment Ecotoxicology and Evolutionary Toxicology.</title>
        <authorList>
            <person name="Poynton H.C."/>
            <person name="Hasenbein S."/>
            <person name="Benoit J.B."/>
            <person name="Sepulveda M.S."/>
            <person name="Poelchau M.F."/>
            <person name="Hughes D.S.T."/>
            <person name="Murali S.C."/>
            <person name="Chen S."/>
            <person name="Glastad K.M."/>
            <person name="Goodisman M.A.D."/>
            <person name="Werren J.H."/>
            <person name="Vineis J.H."/>
            <person name="Bowen J.L."/>
            <person name="Friedrich M."/>
            <person name="Jones J."/>
            <person name="Robertson H.M."/>
            <person name="Feyereisen R."/>
            <person name="Mechler-Hickson A."/>
            <person name="Mathers N."/>
            <person name="Lee C.E."/>
            <person name="Colbourne J.K."/>
            <person name="Biales A."/>
            <person name="Johnston J.S."/>
            <person name="Wellborn G.A."/>
            <person name="Rosendale A.J."/>
            <person name="Cridge A.G."/>
            <person name="Munoz-Torres M.C."/>
            <person name="Bain P.A."/>
            <person name="Manny A.R."/>
            <person name="Major K.M."/>
            <person name="Lambert F.N."/>
            <person name="Vulpe C.D."/>
            <person name="Tuck P."/>
            <person name="Blalock B.J."/>
            <person name="Lin Y.Y."/>
            <person name="Smith M.E."/>
            <person name="Ochoa-Acuna H."/>
            <person name="Chen M.M."/>
            <person name="Childers C.P."/>
            <person name="Qu J."/>
            <person name="Dugan S."/>
            <person name="Lee S.L."/>
            <person name="Chao H."/>
            <person name="Dinh H."/>
            <person name="Han Y."/>
            <person name="Doddapaneni H."/>
            <person name="Worley K.C."/>
            <person name="Muzny D.M."/>
            <person name="Gibbs R.A."/>
            <person name="Richards S."/>
        </authorList>
    </citation>
    <scope>NUCLEOTIDE SEQUENCE</scope>
    <source>
        <strain evidence="6">HAZT.00-mixed</strain>
        <tissue evidence="6">Whole organism</tissue>
    </source>
</reference>
<proteinExistence type="predicted"/>
<comment type="caution">
    <text evidence="6">The sequence shown here is derived from an EMBL/GenBank/DDBJ whole genome shotgun (WGS) entry which is preliminary data.</text>
</comment>
<dbReference type="AlphaFoldDB" id="A0A6A0GXA7"/>
<dbReference type="SMART" id="SM00228">
    <property type="entry name" value="PDZ"/>
    <property type="match status" value="1"/>
</dbReference>
<keyword evidence="3" id="KW-0677">Repeat</keyword>
<comment type="subcellular location">
    <subcellularLocation>
        <location evidence="1">Cell membrane</location>
    </subcellularLocation>
</comment>
<reference evidence="6" key="3">
    <citation type="submission" date="2019-06" db="EMBL/GenBank/DDBJ databases">
        <authorList>
            <person name="Poynton C."/>
            <person name="Hasenbein S."/>
            <person name="Benoit J.B."/>
            <person name="Sepulveda M.S."/>
            <person name="Poelchau M.F."/>
            <person name="Murali S.C."/>
            <person name="Chen S."/>
            <person name="Glastad K.M."/>
            <person name="Werren J.H."/>
            <person name="Vineis J.H."/>
            <person name="Bowen J.L."/>
            <person name="Friedrich M."/>
            <person name="Jones J."/>
            <person name="Robertson H.M."/>
            <person name="Feyereisen R."/>
            <person name="Mechler-Hickson A."/>
            <person name="Mathers N."/>
            <person name="Lee C.E."/>
            <person name="Colbourne J.K."/>
            <person name="Biales A."/>
            <person name="Johnston J.S."/>
            <person name="Wellborn G.A."/>
            <person name="Rosendale A.J."/>
            <person name="Cridge A.G."/>
            <person name="Munoz-Torres M.C."/>
            <person name="Bain P.A."/>
            <person name="Manny A.R."/>
            <person name="Major K.M."/>
            <person name="Lambert F.N."/>
            <person name="Vulpe C.D."/>
            <person name="Tuck P."/>
            <person name="Blalock B.J."/>
            <person name="Lin Y.-Y."/>
            <person name="Smith M.E."/>
            <person name="Ochoa-Acuna H."/>
            <person name="Chen M.-J.M."/>
            <person name="Childers C.P."/>
            <person name="Qu J."/>
            <person name="Dugan S."/>
            <person name="Lee S.L."/>
            <person name="Chao H."/>
            <person name="Dinh H."/>
            <person name="Han Y."/>
            <person name="Doddapaneni H."/>
            <person name="Worley K.C."/>
            <person name="Muzny D.M."/>
            <person name="Gibbs R.A."/>
            <person name="Richards S."/>
        </authorList>
    </citation>
    <scope>NUCLEOTIDE SEQUENCE</scope>
    <source>
        <strain evidence="6">HAZT.00-mixed</strain>
        <tissue evidence="6">Whole organism</tissue>
    </source>
</reference>
<feature type="domain" description="PDZ" evidence="5">
    <location>
        <begin position="225"/>
        <end position="313"/>
    </location>
</feature>
<protein>
    <recommendedName>
        <fullName evidence="5">PDZ domain-containing protein</fullName>
    </recommendedName>
</protein>
<evidence type="ECO:0000313" key="6">
    <source>
        <dbReference type="EMBL" id="KAA0191463.1"/>
    </source>
</evidence>
<evidence type="ECO:0000256" key="3">
    <source>
        <dbReference type="ARBA" id="ARBA00022737"/>
    </source>
</evidence>
<organism evidence="6">
    <name type="scientific">Hyalella azteca</name>
    <name type="common">Amphipod</name>
    <dbReference type="NCBI Taxonomy" id="294128"/>
    <lineage>
        <taxon>Eukaryota</taxon>
        <taxon>Metazoa</taxon>
        <taxon>Ecdysozoa</taxon>
        <taxon>Arthropoda</taxon>
        <taxon>Crustacea</taxon>
        <taxon>Multicrustacea</taxon>
        <taxon>Malacostraca</taxon>
        <taxon>Eumalacostraca</taxon>
        <taxon>Peracarida</taxon>
        <taxon>Amphipoda</taxon>
        <taxon>Senticaudata</taxon>
        <taxon>Talitrida</taxon>
        <taxon>Talitroidea</taxon>
        <taxon>Hyalellidae</taxon>
        <taxon>Hyalella</taxon>
    </lineage>
</organism>
<evidence type="ECO:0000256" key="2">
    <source>
        <dbReference type="ARBA" id="ARBA00022475"/>
    </source>
</evidence>
<dbReference type="PANTHER" id="PTHR14191:SF27">
    <property type="entry name" value="MICROTUBULE ASSOCIATED SERINE_THREONINE KINASE FAMILY MEMBER 4"/>
    <property type="match status" value="1"/>
</dbReference>
<name>A0A6A0GXA7_HYAAZ</name>
<feature type="compositionally biased region" description="Low complexity" evidence="4">
    <location>
        <begin position="201"/>
        <end position="213"/>
    </location>
</feature>
<dbReference type="InterPro" id="IPR051067">
    <property type="entry name" value="NHER"/>
</dbReference>
<dbReference type="GO" id="GO:0005102">
    <property type="term" value="F:signaling receptor binding"/>
    <property type="evidence" value="ECO:0007669"/>
    <property type="project" value="TreeGrafter"/>
</dbReference>
<dbReference type="GO" id="GO:0043495">
    <property type="term" value="F:protein-membrane adaptor activity"/>
    <property type="evidence" value="ECO:0007669"/>
    <property type="project" value="TreeGrafter"/>
</dbReference>
<evidence type="ECO:0000256" key="4">
    <source>
        <dbReference type="SAM" id="MobiDB-lite"/>
    </source>
</evidence>
<dbReference type="CDD" id="cd06705">
    <property type="entry name" value="PDZ_MAST"/>
    <property type="match status" value="1"/>
</dbReference>
<dbReference type="FunFam" id="2.30.42.10:FF:000008">
    <property type="entry name" value="microtubule-associated serine/threonine-protein kinase 4 isoform X2"/>
    <property type="match status" value="1"/>
</dbReference>
<dbReference type="EMBL" id="JQDR03012293">
    <property type="protein sequence ID" value="KAA0191463.1"/>
    <property type="molecule type" value="Genomic_DNA"/>
</dbReference>
<sequence length="320" mass="34142">MLCYQCYYSGDSSTGTQSSGGSTCSITAAGRELSPVAERIPRSHPSQQTDNVFTSKTLSSFAKVPTALAKSMSTPAVVPPCSPSFSSKTFAERKSSIVKTQPSPPKGINSAPSLSLLANSSKRLVCPRVSVPAVPSPTSTRPRTRTVIKSSSASGLALIIPPIAPSSWCSPEDLGGLPLHHYHPHYQLLNHPNAIQSPGGSSTASSRDASPSREISPLVNSLKPPIILRRGPQGFGFTVQAIKVYIGETDFYTVHHLVKDVDQKSPAFEAGLRPNDLITHINGEAIHGYFHTRVLQLLLQCKEHVSLRATPLSQTSIKSG</sequence>
<reference evidence="6" key="1">
    <citation type="submission" date="2014-08" db="EMBL/GenBank/DDBJ databases">
        <authorList>
            <person name="Murali S."/>
            <person name="Richards S."/>
            <person name="Bandaranaike D."/>
            <person name="Bellair M."/>
            <person name="Blankenburg K."/>
            <person name="Chao H."/>
            <person name="Dinh H."/>
            <person name="Doddapaneni H."/>
            <person name="Dugan-Rocha S."/>
            <person name="Elkadiri S."/>
            <person name="Gnanaolivu R."/>
            <person name="Hughes D."/>
            <person name="Lee S."/>
            <person name="Li M."/>
            <person name="Ming W."/>
            <person name="Munidasa M."/>
            <person name="Muniz J."/>
            <person name="Nguyen L."/>
            <person name="Osuji N."/>
            <person name="Pu L.-L."/>
            <person name="Puazo M."/>
            <person name="Skinner E."/>
            <person name="Qu C."/>
            <person name="Quiroz J."/>
            <person name="Raj R."/>
            <person name="Weissenberger G."/>
            <person name="Xin Y."/>
            <person name="Zou X."/>
            <person name="Han Y."/>
            <person name="Worley K."/>
            <person name="Muzny D."/>
            <person name="Gibbs R."/>
        </authorList>
    </citation>
    <scope>NUCLEOTIDE SEQUENCE</scope>
    <source>
        <strain evidence="6">HAZT.00-mixed</strain>
        <tissue evidence="6">Whole organism</tissue>
    </source>
</reference>
<dbReference type="Pfam" id="PF17820">
    <property type="entry name" value="PDZ_6"/>
    <property type="match status" value="1"/>
</dbReference>